<keyword evidence="9 10" id="KW-0998">Cell outer membrane</keyword>
<keyword evidence="7 11" id="KW-0798">TonB box</keyword>
<dbReference type="SMART" id="SM00965">
    <property type="entry name" value="STN"/>
    <property type="match status" value="1"/>
</dbReference>
<dbReference type="InterPro" id="IPR008969">
    <property type="entry name" value="CarboxyPept-like_regulatory"/>
</dbReference>
<evidence type="ECO:0000313" key="14">
    <source>
        <dbReference type="EMBL" id="WEK33512.1"/>
    </source>
</evidence>
<evidence type="ECO:0000256" key="12">
    <source>
        <dbReference type="SAM" id="SignalP"/>
    </source>
</evidence>
<protein>
    <submittedName>
        <fullName evidence="14">SusC/RagA family TonB-linked outer membrane protein</fullName>
    </submittedName>
</protein>
<keyword evidence="2 10" id="KW-0813">Transport</keyword>
<dbReference type="Gene3D" id="2.40.170.20">
    <property type="entry name" value="TonB-dependent receptor, beta-barrel domain"/>
    <property type="match status" value="1"/>
</dbReference>
<dbReference type="InterPro" id="IPR023997">
    <property type="entry name" value="TonB-dep_OMP_SusC/RagA_CS"/>
</dbReference>
<dbReference type="Gene3D" id="2.170.130.10">
    <property type="entry name" value="TonB-dependent receptor, plug domain"/>
    <property type="match status" value="1"/>
</dbReference>
<evidence type="ECO:0000256" key="10">
    <source>
        <dbReference type="PROSITE-ProRule" id="PRU01360"/>
    </source>
</evidence>
<dbReference type="GO" id="GO:0009279">
    <property type="term" value="C:cell outer membrane"/>
    <property type="evidence" value="ECO:0007669"/>
    <property type="project" value="UniProtKB-SubCell"/>
</dbReference>
<evidence type="ECO:0000256" key="7">
    <source>
        <dbReference type="ARBA" id="ARBA00023077"/>
    </source>
</evidence>
<dbReference type="InterPro" id="IPR012910">
    <property type="entry name" value="Plug_dom"/>
</dbReference>
<keyword evidence="5 10" id="KW-0812">Transmembrane</keyword>
<evidence type="ECO:0000256" key="11">
    <source>
        <dbReference type="RuleBase" id="RU003357"/>
    </source>
</evidence>
<dbReference type="InterPro" id="IPR000531">
    <property type="entry name" value="Beta-barrel_TonB"/>
</dbReference>
<dbReference type="SUPFAM" id="SSF56935">
    <property type="entry name" value="Porins"/>
    <property type="match status" value="1"/>
</dbReference>
<evidence type="ECO:0000256" key="9">
    <source>
        <dbReference type="ARBA" id="ARBA00023237"/>
    </source>
</evidence>
<dbReference type="NCBIfam" id="TIGR04056">
    <property type="entry name" value="OMP_RagA_SusC"/>
    <property type="match status" value="1"/>
</dbReference>
<dbReference type="SUPFAM" id="SSF49464">
    <property type="entry name" value="Carboxypeptidase regulatory domain-like"/>
    <property type="match status" value="1"/>
</dbReference>
<evidence type="ECO:0000256" key="2">
    <source>
        <dbReference type="ARBA" id="ARBA00022448"/>
    </source>
</evidence>
<dbReference type="Gene3D" id="2.60.40.1120">
    <property type="entry name" value="Carboxypeptidase-like, regulatory domain"/>
    <property type="match status" value="1"/>
</dbReference>
<dbReference type="Pfam" id="PF00593">
    <property type="entry name" value="TonB_dep_Rec_b-barrel"/>
    <property type="match status" value="1"/>
</dbReference>
<evidence type="ECO:0000256" key="1">
    <source>
        <dbReference type="ARBA" id="ARBA00004571"/>
    </source>
</evidence>
<comment type="subcellular location">
    <subcellularLocation>
        <location evidence="1 10">Cell outer membrane</location>
        <topology evidence="1 10">Multi-pass membrane protein</topology>
    </subcellularLocation>
</comment>
<dbReference type="EMBL" id="CP119311">
    <property type="protein sequence ID" value="WEK33512.1"/>
    <property type="molecule type" value="Genomic_DNA"/>
</dbReference>
<proteinExistence type="inferred from homology"/>
<dbReference type="InterPro" id="IPR037066">
    <property type="entry name" value="Plug_dom_sf"/>
</dbReference>
<evidence type="ECO:0000256" key="8">
    <source>
        <dbReference type="ARBA" id="ARBA00023136"/>
    </source>
</evidence>
<sequence length="1087" mass="121273">MRVTFLQVFCLLFLISNSLFNQVKAQHILMKKVSINENGAELGSVLKKLENSYSLNFVYSPQLIDIRQKVNVFSHERPLAEVLTQLLSPLSLIYEASDDVIVIRKLFRLSYLDSASSSRVVPVTGRVVDEKSGEPLAGVTVSIRGKYSHVATDAGGIYSINNPDPEDILVFTIVGYEPEEVPVGRDRIINMVMKIKALSMSEVVVVSVGYGTQKARHITGAAASANLDPFKDAPNTNFASSLQGSVPGLNVGPVSIAGSTPQISIRGKNTISGNTNALIILDGIQYNGTLGSINPDDIASIDILKDASSTAVYGAQAANGVILITTHKGTNNTRARISFSSSYSTQQPSNTIRPMKRDQYLEHVRMLYWDEAFLGPDYTSPNPNFNLALRVDASQRDASNKLVETDFDWYDAATKPGFIQNNLLRVSGGGERVNYLISGSFTNQAGFIVNDIFKRKSIRANIETQPRDWIKLGIQSFAAFVNQDGAEPTLGSVIQMAPLNTPYNEDGTLKPYPFNTNQENPFMTYDVSDYYRSDFYFANIYGEISFPFIKGLSYRLNFGNNLRQSKHYYASQYGAGLTGSAYKNNEQYNDYTLDNILSYNRSFNKHNITTTLLYGALERTYDNFQATANGFTRLNLGYNNLSLGTNQFTTSEAWSEALLYQMARINYAFDNRYLLTATVRRDGFSGFAANEKFGIFPSVALGWIFSDEVVTDMPWLNFGKLRLGYGVSGNQTSRYNSLDKVTTQIAYIFGDGGTTEYGQFVGSLANPNLRWEKTFELNTGLDFRVLDSRLSGSIDFYIRRTKDLLYSVEIPTISGFNNINTNVGEIGNRGIEISLTSKNIDARDFKWTSTVNFSRNVNRVYELLGTGDLVSSNLFIGQSLGAIYNYRTNGIYQVNEKTPDGFYTGNLRVVDMNGDGKYTTDDRVILGTTDPAYRFSVLNSFTYKNFSLTVFINSIQGGKNGYLGSNSHSLQRNDNAIRWNYINELDFWNPGNPDGEYPMYINGPSITPTIYKDRSFIRLQDINLSYKLNRELVQKWGIQGLYLFVSGKNLATWTRWKGWDPELANGGLTINGRPLLKGYSIGFNLAL</sequence>
<dbReference type="Pfam" id="PF07660">
    <property type="entry name" value="STN"/>
    <property type="match status" value="1"/>
</dbReference>
<feature type="signal peptide" evidence="12">
    <location>
        <begin position="1"/>
        <end position="21"/>
    </location>
</feature>
<feature type="chain" id="PRO_5042572260" evidence="12">
    <location>
        <begin position="22"/>
        <end position="1087"/>
    </location>
</feature>
<dbReference type="PROSITE" id="PS52016">
    <property type="entry name" value="TONB_DEPENDENT_REC_3"/>
    <property type="match status" value="1"/>
</dbReference>
<dbReference type="NCBIfam" id="TIGR04057">
    <property type="entry name" value="SusC_RagA_signa"/>
    <property type="match status" value="1"/>
</dbReference>
<evidence type="ECO:0000256" key="6">
    <source>
        <dbReference type="ARBA" id="ARBA00023004"/>
    </source>
</evidence>
<dbReference type="InterPro" id="IPR036942">
    <property type="entry name" value="Beta-barrel_TonB_sf"/>
</dbReference>
<keyword evidence="8 10" id="KW-0472">Membrane</keyword>
<name>A0AAJ5WPQ9_9BACT</name>
<evidence type="ECO:0000259" key="13">
    <source>
        <dbReference type="SMART" id="SM00965"/>
    </source>
</evidence>
<keyword evidence="4" id="KW-0410">Iron transport</keyword>
<evidence type="ECO:0000256" key="5">
    <source>
        <dbReference type="ARBA" id="ARBA00022692"/>
    </source>
</evidence>
<dbReference type="InterPro" id="IPR011662">
    <property type="entry name" value="Secretin/TonB_short_N"/>
</dbReference>
<keyword evidence="12" id="KW-0732">Signal</keyword>
<keyword evidence="3 10" id="KW-1134">Transmembrane beta strand</keyword>
<keyword evidence="4" id="KW-0406">Ion transport</keyword>
<dbReference type="InterPro" id="IPR039426">
    <property type="entry name" value="TonB-dep_rcpt-like"/>
</dbReference>
<evidence type="ECO:0000256" key="3">
    <source>
        <dbReference type="ARBA" id="ARBA00022452"/>
    </source>
</evidence>
<reference evidence="14" key="1">
    <citation type="submission" date="2023-03" db="EMBL/GenBank/DDBJ databases">
        <title>Andean soil-derived lignocellulolytic bacterial consortium as a source of novel taxa and putative plastic-active enzymes.</title>
        <authorList>
            <person name="Diaz-Garcia L."/>
            <person name="Chuvochina M."/>
            <person name="Feuerriegel G."/>
            <person name="Bunk B."/>
            <person name="Sproer C."/>
            <person name="Streit W.R."/>
            <person name="Rodriguez L.M."/>
            <person name="Overmann J."/>
            <person name="Jimenez D.J."/>
        </authorList>
    </citation>
    <scope>NUCLEOTIDE SEQUENCE</scope>
    <source>
        <strain evidence="14">MAG 7</strain>
    </source>
</reference>
<keyword evidence="6" id="KW-0408">Iron</keyword>
<evidence type="ECO:0000313" key="15">
    <source>
        <dbReference type="Proteomes" id="UP001220610"/>
    </source>
</evidence>
<dbReference type="AlphaFoldDB" id="A0AAJ5WPQ9"/>
<organism evidence="14 15">
    <name type="scientific">Candidatus Pseudobacter hemicellulosilyticus</name>
    <dbReference type="NCBI Taxonomy" id="3121375"/>
    <lineage>
        <taxon>Bacteria</taxon>
        <taxon>Pseudomonadati</taxon>
        <taxon>Bacteroidota</taxon>
        <taxon>Chitinophagia</taxon>
        <taxon>Chitinophagales</taxon>
        <taxon>Chitinophagaceae</taxon>
        <taxon>Pseudobacter</taxon>
    </lineage>
</organism>
<dbReference type="Pfam" id="PF13715">
    <property type="entry name" value="CarbopepD_reg_2"/>
    <property type="match status" value="1"/>
</dbReference>
<feature type="domain" description="Secretin/TonB short N-terminal" evidence="13">
    <location>
        <begin position="55"/>
        <end position="106"/>
    </location>
</feature>
<comment type="similarity">
    <text evidence="10 11">Belongs to the TonB-dependent receptor family.</text>
</comment>
<evidence type="ECO:0000256" key="4">
    <source>
        <dbReference type="ARBA" id="ARBA00022496"/>
    </source>
</evidence>
<dbReference type="Proteomes" id="UP001220610">
    <property type="component" value="Chromosome"/>
</dbReference>
<dbReference type="InterPro" id="IPR023996">
    <property type="entry name" value="TonB-dep_OMP_SusC/RagA"/>
</dbReference>
<gene>
    <name evidence="14" type="ORF">P0Y53_13555</name>
</gene>
<dbReference type="GO" id="GO:0006826">
    <property type="term" value="P:iron ion transport"/>
    <property type="evidence" value="ECO:0007669"/>
    <property type="project" value="UniProtKB-KW"/>
</dbReference>
<dbReference type="Pfam" id="PF07715">
    <property type="entry name" value="Plug"/>
    <property type="match status" value="1"/>
</dbReference>
<accession>A0AAJ5WPQ9</accession>